<feature type="transmembrane region" description="Helical" evidence="5">
    <location>
        <begin position="227"/>
        <end position="245"/>
    </location>
</feature>
<evidence type="ECO:0000313" key="8">
    <source>
        <dbReference type="Proteomes" id="UP001500433"/>
    </source>
</evidence>
<evidence type="ECO:0000256" key="5">
    <source>
        <dbReference type="SAM" id="Phobius"/>
    </source>
</evidence>
<accession>A0ABP9ENU2</accession>
<feature type="transmembrane region" description="Helical" evidence="5">
    <location>
        <begin position="104"/>
        <end position="123"/>
    </location>
</feature>
<comment type="caution">
    <text evidence="7">The sequence shown here is derived from an EMBL/GenBank/DDBJ whole genome shotgun (WGS) entry which is preliminary data.</text>
</comment>
<evidence type="ECO:0000313" key="7">
    <source>
        <dbReference type="EMBL" id="GAA4883715.1"/>
    </source>
</evidence>
<dbReference type="GO" id="GO:0016874">
    <property type="term" value="F:ligase activity"/>
    <property type="evidence" value="ECO:0007669"/>
    <property type="project" value="UniProtKB-KW"/>
</dbReference>
<protein>
    <submittedName>
        <fullName evidence="7">O-antigen ligase family protein</fullName>
    </submittedName>
</protein>
<feature type="transmembrane region" description="Helical" evidence="5">
    <location>
        <begin position="129"/>
        <end position="149"/>
    </location>
</feature>
<feature type="transmembrane region" description="Helical" evidence="5">
    <location>
        <begin position="375"/>
        <end position="393"/>
    </location>
</feature>
<evidence type="ECO:0000256" key="4">
    <source>
        <dbReference type="ARBA" id="ARBA00023136"/>
    </source>
</evidence>
<feature type="transmembrane region" description="Helical" evidence="5">
    <location>
        <begin position="161"/>
        <end position="180"/>
    </location>
</feature>
<feature type="transmembrane region" description="Helical" evidence="5">
    <location>
        <begin position="251"/>
        <end position="268"/>
    </location>
</feature>
<feature type="transmembrane region" description="Helical" evidence="5">
    <location>
        <begin position="200"/>
        <end position="220"/>
    </location>
</feature>
<evidence type="ECO:0000259" key="6">
    <source>
        <dbReference type="Pfam" id="PF04932"/>
    </source>
</evidence>
<keyword evidence="8" id="KW-1185">Reference proteome</keyword>
<evidence type="ECO:0000256" key="3">
    <source>
        <dbReference type="ARBA" id="ARBA00022989"/>
    </source>
</evidence>
<gene>
    <name evidence="7" type="ORF">GCM10023311_02430</name>
</gene>
<dbReference type="InterPro" id="IPR007016">
    <property type="entry name" value="O-antigen_ligase-rel_domated"/>
</dbReference>
<keyword evidence="7" id="KW-0436">Ligase</keyword>
<keyword evidence="2 5" id="KW-0812">Transmembrane</keyword>
<evidence type="ECO:0000256" key="2">
    <source>
        <dbReference type="ARBA" id="ARBA00022692"/>
    </source>
</evidence>
<reference evidence="8" key="1">
    <citation type="journal article" date="2019" name="Int. J. Syst. Evol. Microbiol.">
        <title>The Global Catalogue of Microorganisms (GCM) 10K type strain sequencing project: providing services to taxonomists for standard genome sequencing and annotation.</title>
        <authorList>
            <consortium name="The Broad Institute Genomics Platform"/>
            <consortium name="The Broad Institute Genome Sequencing Center for Infectious Disease"/>
            <person name="Wu L."/>
            <person name="Ma J."/>
        </authorList>
    </citation>
    <scope>NUCLEOTIDE SEQUENCE [LARGE SCALE GENOMIC DNA]</scope>
    <source>
        <strain evidence="8">JCM 18274</strain>
    </source>
</reference>
<dbReference type="PANTHER" id="PTHR37422:SF13">
    <property type="entry name" value="LIPOPOLYSACCHARIDE BIOSYNTHESIS PROTEIN PA4999-RELATED"/>
    <property type="match status" value="1"/>
</dbReference>
<name>A0ABP9ENU2_9FLAO</name>
<feature type="transmembrane region" description="Helical" evidence="5">
    <location>
        <begin position="400"/>
        <end position="415"/>
    </location>
</feature>
<sequence length="459" mass="51387">MKNFNYIKIIGLHILIGFAVYSFEMLSKIYLLGIFVFYVNAIFKAKPSQKVLKVLMACSYVVGAEVFLRMTDGNLLYETSKYLVIIFCLIGIFSTRLKEPIPYLIYIVLLVPGILVAGFNITAETTIRTAIAFNLSGPVCLGIVAIFAYKQRIAYMDMHKVLLTMALPLVTTATYLFLFTPSIKDVLTGTGSNFAASGGFGPNQVSTVLGLGMFVFSIRFFMLSPSVFLKIINGSLLAIISYRGIITFSRGGIITALIMVFVFVYLYFMKVNTKAKFRISRTIFVFMGVALLIWLFSSIQTSGLIDKRYANQDALGREKQDVSTGRSDLVSFEIDEFLKNPVLGVGVGKIKELRQKSEGIEAASHNEMSRILSEHGLFGMTALIILLIAPLLVRLRNKSNIFFYSCYLFWFLTINHSSMRIAAPAFVYGLCLLDIQYKSTVKRKIKSNKSKRQSIPISH</sequence>
<proteinExistence type="predicted"/>
<organism evidence="7 8">
    <name type="scientific">Flaviramulus aquimarinus</name>
    <dbReference type="NCBI Taxonomy" id="1170456"/>
    <lineage>
        <taxon>Bacteria</taxon>
        <taxon>Pseudomonadati</taxon>
        <taxon>Bacteroidota</taxon>
        <taxon>Flavobacteriia</taxon>
        <taxon>Flavobacteriales</taxon>
        <taxon>Flavobacteriaceae</taxon>
        <taxon>Flaviramulus</taxon>
    </lineage>
</organism>
<dbReference type="Proteomes" id="UP001500433">
    <property type="component" value="Unassembled WGS sequence"/>
</dbReference>
<dbReference type="EMBL" id="BAABJH010000001">
    <property type="protein sequence ID" value="GAA4883715.1"/>
    <property type="molecule type" value="Genomic_DNA"/>
</dbReference>
<feature type="domain" description="O-antigen ligase-related" evidence="6">
    <location>
        <begin position="237"/>
        <end position="383"/>
    </location>
</feature>
<dbReference type="PANTHER" id="PTHR37422">
    <property type="entry name" value="TEICHURONIC ACID BIOSYNTHESIS PROTEIN TUAE"/>
    <property type="match status" value="1"/>
</dbReference>
<keyword evidence="3 5" id="KW-1133">Transmembrane helix</keyword>
<dbReference type="Pfam" id="PF04932">
    <property type="entry name" value="Wzy_C"/>
    <property type="match status" value="1"/>
</dbReference>
<evidence type="ECO:0000256" key="1">
    <source>
        <dbReference type="ARBA" id="ARBA00004141"/>
    </source>
</evidence>
<feature type="transmembrane region" description="Helical" evidence="5">
    <location>
        <begin position="280"/>
        <end position="299"/>
    </location>
</feature>
<feature type="transmembrane region" description="Helical" evidence="5">
    <location>
        <begin position="6"/>
        <end position="39"/>
    </location>
</feature>
<feature type="transmembrane region" description="Helical" evidence="5">
    <location>
        <begin position="80"/>
        <end position="97"/>
    </location>
</feature>
<keyword evidence="4 5" id="KW-0472">Membrane</keyword>
<dbReference type="InterPro" id="IPR051533">
    <property type="entry name" value="WaaL-like"/>
</dbReference>
<comment type="subcellular location">
    <subcellularLocation>
        <location evidence="1">Membrane</location>
        <topology evidence="1">Multi-pass membrane protein</topology>
    </subcellularLocation>
</comment>